<dbReference type="PANTHER" id="PTHR35271:SF1">
    <property type="entry name" value="ABC TRANSPORTER, SUBSTRATE-BINDING LIPOPROTEIN"/>
    <property type="match status" value="1"/>
</dbReference>
<dbReference type="EMBL" id="LT670817">
    <property type="protein sequence ID" value="SHG17451.1"/>
    <property type="molecule type" value="Genomic_DNA"/>
</dbReference>
<dbReference type="InterPro" id="IPR007487">
    <property type="entry name" value="ABC_transpt-TYRBP-like"/>
</dbReference>
<proteinExistence type="predicted"/>
<sequence>MRRRDFIALACGTVIAWPIAARAQQGERVRQIAVLSEFSEAQMQPLVQAFCNQLQWQGWKPDALRIDLRFAIADAAQFKETAAAIVTTHPDLIVALGSRALRALKDETRTIPIVFTLVADPVAQGLVKSLARPDGNFTGLTNYEYSFPGKWVDALKEIEPRINRILLLVNPQNSGTLALAKSVEAMGAEYAVEMVSGPVRTVADIETVLDQFGAGVDRAVIVFPDGLVVNNRAMLIERINRARLPAVFPFRSFTQSGGLLSWGLDFVDVYRQAAVYADHLLKGEKPSDLPIQAPNKFDLSINLKTAKALGFNMPPTLLAAADEVIE</sequence>
<organism evidence="1 2">
    <name type="scientific">Bradyrhizobium erythrophlei</name>
    <dbReference type="NCBI Taxonomy" id="1437360"/>
    <lineage>
        <taxon>Bacteria</taxon>
        <taxon>Pseudomonadati</taxon>
        <taxon>Pseudomonadota</taxon>
        <taxon>Alphaproteobacteria</taxon>
        <taxon>Hyphomicrobiales</taxon>
        <taxon>Nitrobacteraceae</taxon>
        <taxon>Bradyrhizobium</taxon>
    </lineage>
</organism>
<gene>
    <name evidence="1" type="ORF">SAMN05443248_0556</name>
</gene>
<dbReference type="CDD" id="cd06325">
    <property type="entry name" value="PBP1_ABC_unchar_transporter"/>
    <property type="match status" value="1"/>
</dbReference>
<evidence type="ECO:0000313" key="1">
    <source>
        <dbReference type="EMBL" id="SHG17451.1"/>
    </source>
</evidence>
<accession>A0A1M5HNF8</accession>
<evidence type="ECO:0000313" key="2">
    <source>
        <dbReference type="Proteomes" id="UP000189796"/>
    </source>
</evidence>
<name>A0A1M5HNF8_9BRAD</name>
<dbReference type="Proteomes" id="UP000189796">
    <property type="component" value="Chromosome I"/>
</dbReference>
<dbReference type="Pfam" id="PF04392">
    <property type="entry name" value="ABC_sub_bind"/>
    <property type="match status" value="1"/>
</dbReference>
<dbReference type="PANTHER" id="PTHR35271">
    <property type="entry name" value="ABC TRANSPORTER, SUBSTRATE-BINDING LIPOPROTEIN-RELATED"/>
    <property type="match status" value="1"/>
</dbReference>
<protein>
    <submittedName>
        <fullName evidence="1">Putative ABC transport system substrate-binding protein</fullName>
    </submittedName>
</protein>
<dbReference type="AlphaFoldDB" id="A0A1M5HNF8"/>
<dbReference type="RefSeq" id="WP_172842457.1">
    <property type="nucleotide sequence ID" value="NZ_LT670817.1"/>
</dbReference>
<reference evidence="1 2" key="1">
    <citation type="submission" date="2016-11" db="EMBL/GenBank/DDBJ databases">
        <authorList>
            <person name="Jaros S."/>
            <person name="Januszkiewicz K."/>
            <person name="Wedrychowicz H."/>
        </authorList>
    </citation>
    <scope>NUCLEOTIDE SEQUENCE [LARGE SCALE GENOMIC DNA]</scope>
    <source>
        <strain evidence="1 2">GAS138</strain>
    </source>
</reference>
<dbReference type="Gene3D" id="3.40.50.2300">
    <property type="match status" value="2"/>
</dbReference>